<protein>
    <submittedName>
        <fullName evidence="2">Uncharacterized protein</fullName>
    </submittedName>
</protein>
<organism evidence="2">
    <name type="scientific">Salix viminalis</name>
    <name type="common">Common osier</name>
    <name type="synonym">Basket willow</name>
    <dbReference type="NCBI Taxonomy" id="40686"/>
    <lineage>
        <taxon>Eukaryota</taxon>
        <taxon>Viridiplantae</taxon>
        <taxon>Streptophyta</taxon>
        <taxon>Embryophyta</taxon>
        <taxon>Tracheophyta</taxon>
        <taxon>Spermatophyta</taxon>
        <taxon>Magnoliopsida</taxon>
        <taxon>eudicotyledons</taxon>
        <taxon>Gunneridae</taxon>
        <taxon>Pentapetalae</taxon>
        <taxon>rosids</taxon>
        <taxon>fabids</taxon>
        <taxon>Malpighiales</taxon>
        <taxon>Salicaceae</taxon>
        <taxon>Saliceae</taxon>
        <taxon>Salix</taxon>
    </lineage>
</organism>
<accession>A0A6N2KC06</accession>
<dbReference type="PANTHER" id="PTHR35123">
    <property type="entry name" value="OS07G0633900 PROTEIN-RELATED"/>
    <property type="match status" value="1"/>
</dbReference>
<name>A0A6N2KC06_SALVM</name>
<gene>
    <name evidence="2" type="ORF">SVIM_LOCUS64761</name>
</gene>
<dbReference type="PANTHER" id="PTHR35123:SF2">
    <property type="entry name" value="UBIQUITIN CARBOXYL-TERMINAL HYDROLASE-LIKE PROTEIN"/>
    <property type="match status" value="1"/>
</dbReference>
<proteinExistence type="predicted"/>
<dbReference type="AlphaFoldDB" id="A0A6N2KC06"/>
<evidence type="ECO:0000313" key="2">
    <source>
        <dbReference type="EMBL" id="VFU25965.1"/>
    </source>
</evidence>
<evidence type="ECO:0000256" key="1">
    <source>
        <dbReference type="SAM" id="MobiDB-lite"/>
    </source>
</evidence>
<reference evidence="2" key="1">
    <citation type="submission" date="2019-03" db="EMBL/GenBank/DDBJ databases">
        <authorList>
            <person name="Mank J."/>
            <person name="Almeida P."/>
        </authorList>
    </citation>
    <scope>NUCLEOTIDE SEQUENCE</scope>
    <source>
        <strain evidence="2">78183</strain>
    </source>
</reference>
<feature type="region of interest" description="Disordered" evidence="1">
    <location>
        <begin position="17"/>
        <end position="37"/>
    </location>
</feature>
<sequence>MFVSDRIIVDNYKEDDDVIDDERDNPSKGCDARPTANNKKPMMTLMLMLQKKKKKNRKENIAFRESCDGSASSKNINFSKPNKVVLFPFIKPSRLFHKKSTPPPAAANNADCFPGNTSTSCFCFKQPPTLESSSTSTTLQSQTSDPNHPDFTFDMLKSLIETNDFYSKECNPHSLDSTTTTALREGYGDSQGYWFLERLACRFSAMLSPEWLIPSPRELPPRVMGVTVHAIGITLHMLYMILCLENLQSVNEAR</sequence>
<dbReference type="EMBL" id="CAADRP010000258">
    <property type="protein sequence ID" value="VFU25965.1"/>
    <property type="molecule type" value="Genomic_DNA"/>
</dbReference>